<name>A0A2G6JRH5_NEPCE</name>
<dbReference type="Pfam" id="PF08888">
    <property type="entry name" value="HopJ"/>
    <property type="match status" value="1"/>
</dbReference>
<protein>
    <submittedName>
        <fullName evidence="1">Type III effector</fullName>
    </submittedName>
</protein>
<dbReference type="AlphaFoldDB" id="A0A2G6JRH5"/>
<reference evidence="1 2" key="1">
    <citation type="submission" date="2017-10" db="EMBL/GenBank/DDBJ databases">
        <title>Novel microbial diversity and functional potential in the marine mammal oral microbiome.</title>
        <authorList>
            <person name="Dudek N.K."/>
            <person name="Sun C.L."/>
            <person name="Burstein D."/>
            <person name="Kantor R.S."/>
            <person name="Aliaga Goltsman D.S."/>
            <person name="Bik E.M."/>
            <person name="Thomas B.C."/>
            <person name="Banfield J.F."/>
            <person name="Relman D.A."/>
        </authorList>
    </citation>
    <scope>NUCLEOTIDE SEQUENCE [LARGE SCALE GENOMIC DNA]</scope>
    <source>
        <strain evidence="1">DOLJORAL78_47_21</strain>
    </source>
</reference>
<organism evidence="1 2">
    <name type="scientific">Neptuniibacter caesariensis</name>
    <dbReference type="NCBI Taxonomy" id="207954"/>
    <lineage>
        <taxon>Bacteria</taxon>
        <taxon>Pseudomonadati</taxon>
        <taxon>Pseudomonadota</taxon>
        <taxon>Gammaproteobacteria</taxon>
        <taxon>Oceanospirillales</taxon>
        <taxon>Oceanospirillaceae</taxon>
        <taxon>Neptuniibacter</taxon>
    </lineage>
</organism>
<accession>A0A2G6JRH5</accession>
<proteinExistence type="predicted"/>
<dbReference type="InterPro" id="IPR038604">
    <property type="entry name" value="HopJ_sf"/>
</dbReference>
<evidence type="ECO:0000313" key="1">
    <source>
        <dbReference type="EMBL" id="PIE25129.1"/>
    </source>
</evidence>
<evidence type="ECO:0000313" key="2">
    <source>
        <dbReference type="Proteomes" id="UP000243469"/>
    </source>
</evidence>
<comment type="caution">
    <text evidence="1">The sequence shown here is derived from an EMBL/GenBank/DDBJ whole genome shotgun (WGS) entry which is preliminary data.</text>
</comment>
<dbReference type="EMBL" id="PDSH01000013">
    <property type="protein sequence ID" value="PIE25129.1"/>
    <property type="molecule type" value="Genomic_DNA"/>
</dbReference>
<dbReference type="InterPro" id="IPR014984">
    <property type="entry name" value="HopJ"/>
</dbReference>
<gene>
    <name evidence="1" type="ORF">CSA60_01975</name>
</gene>
<dbReference type="Proteomes" id="UP000243469">
    <property type="component" value="Unassembled WGS sequence"/>
</dbReference>
<dbReference type="Gene3D" id="3.20.160.10">
    <property type="entry name" value="vpa0580 domain like"/>
    <property type="match status" value="1"/>
</dbReference>
<sequence>MNLNDFLSRLDNSTDLDFEDTMQVIADNYSFTATAFSNGNLTNEAGQNEGSCKIFAFAQLNNLDEETTLKCFGRFYKDVLATPEGTDHGNIRNFMRTGWQGIKFASPPLRANEAVGK</sequence>